<dbReference type="OrthoDB" id="66903at2759"/>
<feature type="domain" description="JmjC" evidence="1">
    <location>
        <begin position="209"/>
        <end position="383"/>
    </location>
</feature>
<dbReference type="GO" id="GO:0005634">
    <property type="term" value="C:nucleus"/>
    <property type="evidence" value="ECO:0007669"/>
    <property type="project" value="TreeGrafter"/>
</dbReference>
<name>A0A1V9ZJN2_ACHHY</name>
<dbReference type="PROSITE" id="PS51184">
    <property type="entry name" value="JMJC"/>
    <property type="match status" value="1"/>
</dbReference>
<dbReference type="InterPro" id="IPR050910">
    <property type="entry name" value="JMJD6_ArgDemeth/LysHydrox"/>
</dbReference>
<sequence>MDPLTEVARWYRGQKRGSASTSDEAFSVSADTRLHRILRLDETKAFLKERLAEIRRTDGSEIGSLRAALYTELLDPIDPRLLPYLRVHSASCELHKAAYERVKFNLDMAQRLAAFETPSEPVAMTAVPVVDVRDLPVEYAMEKRPVVLKGGAALVMPADKMWTLASLQTHPTASLKRVPTKRYIADSVRWARLEEGPVLALGDFVESLPSSNLYLHDHSVPLHFPDLIQDVSIPSYFAADFLQRMPEGSLYRETWPSLFVGPRGSASQLHIDSFGSNFWMALLQGRKHWVLVDPDDMHLLRPQLNPGLHDVVFEAELRLPADSTDVFQFARRQECILEAGDILFVPSGTPHYVGNLTDTVALSANYIDESNWKEAVAALERQATTDPRARDVARHIVNCVNDSLAKQSPGASIPFAEFKRPAAAVCSVTPLPAVKRAKLDAEFLADWSDSDND</sequence>
<dbReference type="Gene3D" id="2.60.120.650">
    <property type="entry name" value="Cupin"/>
    <property type="match status" value="1"/>
</dbReference>
<dbReference type="SMART" id="SM00558">
    <property type="entry name" value="JmjC"/>
    <property type="match status" value="1"/>
</dbReference>
<dbReference type="InterPro" id="IPR003347">
    <property type="entry name" value="JmjC_dom"/>
</dbReference>
<comment type="caution">
    <text evidence="2">The sequence shown here is derived from an EMBL/GenBank/DDBJ whole genome shotgun (WGS) entry which is preliminary data.</text>
</comment>
<dbReference type="Pfam" id="PF13621">
    <property type="entry name" value="Cupin_8"/>
    <property type="match status" value="1"/>
</dbReference>
<evidence type="ECO:0000313" key="3">
    <source>
        <dbReference type="Proteomes" id="UP000243579"/>
    </source>
</evidence>
<dbReference type="Proteomes" id="UP000243579">
    <property type="component" value="Unassembled WGS sequence"/>
</dbReference>
<dbReference type="GO" id="GO:0005737">
    <property type="term" value="C:cytoplasm"/>
    <property type="evidence" value="ECO:0007669"/>
    <property type="project" value="TreeGrafter"/>
</dbReference>
<dbReference type="EMBL" id="JNBR01000089">
    <property type="protein sequence ID" value="OQR98177.1"/>
    <property type="molecule type" value="Genomic_DNA"/>
</dbReference>
<evidence type="ECO:0000313" key="2">
    <source>
        <dbReference type="EMBL" id="OQR98177.1"/>
    </source>
</evidence>
<accession>A0A1V9ZJN2</accession>
<dbReference type="GO" id="GO:0033749">
    <property type="term" value="F:histone H4R3 demethylase activity"/>
    <property type="evidence" value="ECO:0007669"/>
    <property type="project" value="TreeGrafter"/>
</dbReference>
<reference evidence="2 3" key="1">
    <citation type="journal article" date="2014" name="Genome Biol. Evol.">
        <title>The secreted proteins of Achlya hypogyna and Thraustotheca clavata identify the ancestral oomycete secretome and reveal gene acquisitions by horizontal gene transfer.</title>
        <authorList>
            <person name="Misner I."/>
            <person name="Blouin N."/>
            <person name="Leonard G."/>
            <person name="Richards T.A."/>
            <person name="Lane C.E."/>
        </authorList>
    </citation>
    <scope>NUCLEOTIDE SEQUENCE [LARGE SCALE GENOMIC DNA]</scope>
    <source>
        <strain evidence="2 3">ATCC 48635</strain>
    </source>
</reference>
<evidence type="ECO:0000259" key="1">
    <source>
        <dbReference type="PROSITE" id="PS51184"/>
    </source>
</evidence>
<keyword evidence="3" id="KW-1185">Reference proteome</keyword>
<dbReference type="AlphaFoldDB" id="A0A1V9ZJN2"/>
<dbReference type="PANTHER" id="PTHR12480">
    <property type="entry name" value="ARGININE DEMETHYLASE AND LYSYL-HYDROXYLASE JMJD"/>
    <property type="match status" value="1"/>
</dbReference>
<organism evidence="2 3">
    <name type="scientific">Achlya hypogyna</name>
    <name type="common">Oomycete</name>
    <name type="synonym">Protoachlya hypogyna</name>
    <dbReference type="NCBI Taxonomy" id="1202772"/>
    <lineage>
        <taxon>Eukaryota</taxon>
        <taxon>Sar</taxon>
        <taxon>Stramenopiles</taxon>
        <taxon>Oomycota</taxon>
        <taxon>Saprolegniomycetes</taxon>
        <taxon>Saprolegniales</taxon>
        <taxon>Achlyaceae</taxon>
        <taxon>Achlya</taxon>
    </lineage>
</organism>
<dbReference type="PANTHER" id="PTHR12480:SF22">
    <property type="entry name" value="JMJC DOMAIN-CONTAINING PROTEIN"/>
    <property type="match status" value="1"/>
</dbReference>
<dbReference type="STRING" id="1202772.A0A1V9ZJN2"/>
<dbReference type="SUPFAM" id="SSF51197">
    <property type="entry name" value="Clavaminate synthase-like"/>
    <property type="match status" value="1"/>
</dbReference>
<proteinExistence type="predicted"/>
<dbReference type="GO" id="GO:0106140">
    <property type="term" value="F:P-TEFb complex binding"/>
    <property type="evidence" value="ECO:0007669"/>
    <property type="project" value="TreeGrafter"/>
</dbReference>
<protein>
    <recommendedName>
        <fullName evidence="1">JmjC domain-containing protein</fullName>
    </recommendedName>
</protein>
<dbReference type="InterPro" id="IPR041667">
    <property type="entry name" value="Cupin_8"/>
</dbReference>
<gene>
    <name evidence="2" type="ORF">ACHHYP_09040</name>
</gene>